<feature type="transmembrane region" description="Helical" evidence="1">
    <location>
        <begin position="178"/>
        <end position="197"/>
    </location>
</feature>
<dbReference type="EMBL" id="FRCT01000006">
    <property type="protein sequence ID" value="SHM55806.1"/>
    <property type="molecule type" value="Genomic_DNA"/>
</dbReference>
<dbReference type="OrthoDB" id="1819157at2"/>
<proteinExistence type="predicted"/>
<protein>
    <submittedName>
        <fullName evidence="2">ABC-2 family transporter protein</fullName>
    </submittedName>
</protein>
<reference evidence="2 3" key="1">
    <citation type="submission" date="2016-11" db="EMBL/GenBank/DDBJ databases">
        <authorList>
            <person name="Jaros S."/>
            <person name="Januszkiewicz K."/>
            <person name="Wedrychowicz H."/>
        </authorList>
    </citation>
    <scope>NUCLEOTIDE SEQUENCE [LARGE SCALE GENOMIC DNA]</scope>
    <source>
        <strain evidence="2 3">Y1</strain>
    </source>
</reference>
<evidence type="ECO:0000256" key="1">
    <source>
        <dbReference type="SAM" id="Phobius"/>
    </source>
</evidence>
<organism evidence="2 3">
    <name type="scientific">Ruminococcus flavefaciens</name>
    <dbReference type="NCBI Taxonomy" id="1265"/>
    <lineage>
        <taxon>Bacteria</taxon>
        <taxon>Bacillati</taxon>
        <taxon>Bacillota</taxon>
        <taxon>Clostridia</taxon>
        <taxon>Eubacteriales</taxon>
        <taxon>Oscillospiraceae</taxon>
        <taxon>Ruminococcus</taxon>
    </lineage>
</organism>
<evidence type="ECO:0000313" key="2">
    <source>
        <dbReference type="EMBL" id="SHM55806.1"/>
    </source>
</evidence>
<name>A0A1M7JS19_RUMFL</name>
<keyword evidence="1" id="KW-0812">Transmembrane</keyword>
<evidence type="ECO:0000313" key="3">
    <source>
        <dbReference type="Proteomes" id="UP000184394"/>
    </source>
</evidence>
<accession>A0A1M7JS19</accession>
<feature type="transmembrane region" description="Helical" evidence="1">
    <location>
        <begin position="20"/>
        <end position="40"/>
    </location>
</feature>
<keyword evidence="1" id="KW-0472">Membrane</keyword>
<feature type="transmembrane region" description="Helical" evidence="1">
    <location>
        <begin position="52"/>
        <end position="71"/>
    </location>
</feature>
<dbReference type="Proteomes" id="UP000184394">
    <property type="component" value="Unassembled WGS sequence"/>
</dbReference>
<dbReference type="AlphaFoldDB" id="A0A1M7JS19"/>
<feature type="transmembrane region" description="Helical" evidence="1">
    <location>
        <begin position="229"/>
        <end position="250"/>
    </location>
</feature>
<feature type="transmembrane region" description="Helical" evidence="1">
    <location>
        <begin position="109"/>
        <end position="134"/>
    </location>
</feature>
<gene>
    <name evidence="2" type="ORF">SAMN04487860_106184</name>
</gene>
<sequence>MKLYRSLIYRELKLTRKRCILMLILFLLLSLLMLLPIMIGGLSGDSEMEEDLLSIVWLASGIVALTGGFLAGTNNGLQKADINSGWKRYSFILPPTAKQQALSDLLTKLCYILFFGLLSAAFLMVCNIVSGINTTLEGIDPICRMLNIYLGAVCAVMLVDIAYSYIMMFANDKKQLKLISLLAFVGAGAVFKVFGLFPGMNKTEKPAEDGPMISEEAVNKFETFLSSGKTSLCILAVFVVLCVLFFLAMWRSHERRES</sequence>
<feature type="transmembrane region" description="Helical" evidence="1">
    <location>
        <begin position="146"/>
        <end position="166"/>
    </location>
</feature>
<keyword evidence="1" id="KW-1133">Transmembrane helix</keyword>